<dbReference type="Proteomes" id="UP001189429">
    <property type="component" value="Unassembled WGS sequence"/>
</dbReference>
<evidence type="ECO:0000313" key="2">
    <source>
        <dbReference type="Proteomes" id="UP001189429"/>
    </source>
</evidence>
<accession>A0ABN9W5Q3</accession>
<evidence type="ECO:0000313" key="1">
    <source>
        <dbReference type="EMBL" id="CAK0881398.1"/>
    </source>
</evidence>
<feature type="non-terminal residue" evidence="1">
    <location>
        <position position="92"/>
    </location>
</feature>
<sequence length="92" mass="9898">ARVGPLRLGNYCGFRSSVAQFDGTSLALDGRLIGPKKMATLRQQKVAHFKELMKQSGQGAARSFQDGPRHFSRADARRATGGIVRLGKNGGI</sequence>
<dbReference type="EMBL" id="CAUYUJ010018181">
    <property type="protein sequence ID" value="CAK0881398.1"/>
    <property type="molecule type" value="Genomic_DNA"/>
</dbReference>
<name>A0ABN9W5Q3_9DINO</name>
<comment type="caution">
    <text evidence="1">The sequence shown here is derived from an EMBL/GenBank/DDBJ whole genome shotgun (WGS) entry which is preliminary data.</text>
</comment>
<reference evidence="1" key="1">
    <citation type="submission" date="2023-10" db="EMBL/GenBank/DDBJ databases">
        <authorList>
            <person name="Chen Y."/>
            <person name="Shah S."/>
            <person name="Dougan E. K."/>
            <person name="Thang M."/>
            <person name="Chan C."/>
        </authorList>
    </citation>
    <scope>NUCLEOTIDE SEQUENCE [LARGE SCALE GENOMIC DNA]</scope>
</reference>
<gene>
    <name evidence="1" type="ORF">PCOR1329_LOCUS64249</name>
</gene>
<feature type="non-terminal residue" evidence="1">
    <location>
        <position position="1"/>
    </location>
</feature>
<proteinExistence type="predicted"/>
<organism evidence="1 2">
    <name type="scientific">Prorocentrum cordatum</name>
    <dbReference type="NCBI Taxonomy" id="2364126"/>
    <lineage>
        <taxon>Eukaryota</taxon>
        <taxon>Sar</taxon>
        <taxon>Alveolata</taxon>
        <taxon>Dinophyceae</taxon>
        <taxon>Prorocentrales</taxon>
        <taxon>Prorocentraceae</taxon>
        <taxon>Prorocentrum</taxon>
    </lineage>
</organism>
<protein>
    <submittedName>
        <fullName evidence="1">Uncharacterized protein</fullName>
    </submittedName>
</protein>
<keyword evidence="2" id="KW-1185">Reference proteome</keyword>